<dbReference type="Pfam" id="PF13671">
    <property type="entry name" value="AAA_33"/>
    <property type="match status" value="1"/>
</dbReference>
<dbReference type="OrthoDB" id="9781848at2"/>
<accession>U4TVK9</accession>
<organism evidence="1 2">
    <name type="scientific">Schleiferilactobacillus shenzhenensis LY-73</name>
    <dbReference type="NCBI Taxonomy" id="1231336"/>
    <lineage>
        <taxon>Bacteria</taxon>
        <taxon>Bacillati</taxon>
        <taxon>Bacillota</taxon>
        <taxon>Bacilli</taxon>
        <taxon>Lactobacillales</taxon>
        <taxon>Lactobacillaceae</taxon>
        <taxon>Schleiferilactobacillus</taxon>
    </lineage>
</organism>
<dbReference type="NCBIfam" id="NF005253">
    <property type="entry name" value="PRK06762.1-4"/>
    <property type="match status" value="1"/>
</dbReference>
<evidence type="ECO:0000313" key="2">
    <source>
        <dbReference type="Proteomes" id="UP000030647"/>
    </source>
</evidence>
<dbReference type="RefSeq" id="WP_022529418.1">
    <property type="nucleotide sequence ID" value="NZ_KI271587.1"/>
</dbReference>
<protein>
    <recommendedName>
        <fullName evidence="3">Kinase</fullName>
    </recommendedName>
</protein>
<dbReference type="Proteomes" id="UP000030647">
    <property type="component" value="Unassembled WGS sequence"/>
</dbReference>
<name>U4TVK9_9LACO</name>
<evidence type="ECO:0008006" key="3">
    <source>
        <dbReference type="Google" id="ProtNLM"/>
    </source>
</evidence>
<sequence>MSRLIIIRGNSGSGKTTVAQAVHRQLPGSLLIDQDVVRRDMLGASDKPGNPSIALMAAIARFGLARNQTVILEGILVKKVYGTMLSELAAAFDAVQAYYYDLTLEETLRRHQTRHRASFGPAELERWFIPHDVLGWPQEEMIAPTWTAAQAAVHIVTAE</sequence>
<reference evidence="2" key="1">
    <citation type="journal article" date="2013" name="Genome Announc.">
        <title>Whole-Genome Sequencing of Lactobacillus shenzhenensis Strain LY-73T.</title>
        <authorList>
            <person name="Lin Z."/>
            <person name="Liu Z."/>
            <person name="Yang R."/>
            <person name="Zou Y."/>
            <person name="Wan D."/>
            <person name="Chen J."/>
            <person name="Guo M."/>
            <person name="Zhao J."/>
            <person name="Fang C."/>
            <person name="Yang R."/>
            <person name="Liu F."/>
        </authorList>
    </citation>
    <scope>NUCLEOTIDE SEQUENCE [LARGE SCALE GENOMIC DNA]</scope>
    <source>
        <strain evidence="2">LY-73</strain>
    </source>
</reference>
<proteinExistence type="predicted"/>
<keyword evidence="2" id="KW-1185">Reference proteome</keyword>
<dbReference type="AlphaFoldDB" id="U4TVK9"/>
<dbReference type="NCBIfam" id="NF005255">
    <property type="entry name" value="PRK06762.2-2"/>
    <property type="match status" value="1"/>
</dbReference>
<dbReference type="InterPro" id="IPR027417">
    <property type="entry name" value="P-loop_NTPase"/>
</dbReference>
<dbReference type="EMBL" id="KI271587">
    <property type="protein sequence ID" value="ERL65432.1"/>
    <property type="molecule type" value="Genomic_DNA"/>
</dbReference>
<dbReference type="SUPFAM" id="SSF52540">
    <property type="entry name" value="P-loop containing nucleoside triphosphate hydrolases"/>
    <property type="match status" value="1"/>
</dbReference>
<gene>
    <name evidence="1" type="ORF">L248_2831</name>
</gene>
<evidence type="ECO:0000313" key="1">
    <source>
        <dbReference type="EMBL" id="ERL65432.1"/>
    </source>
</evidence>
<dbReference type="Gene3D" id="3.40.50.300">
    <property type="entry name" value="P-loop containing nucleotide triphosphate hydrolases"/>
    <property type="match status" value="1"/>
</dbReference>
<dbReference type="STRING" id="1231336.L248_2831"/>
<dbReference type="HOGENOM" id="CLU_103307_0_0_9"/>
<dbReference type="eggNOG" id="COG0645">
    <property type="taxonomic scope" value="Bacteria"/>
</dbReference>